<sequence>MNSMVCMTLVGRRRRAFLAALPRTSRVNGNPSGDRLMTNAAQSCLLGEKPVFRMRKNLIACPVHRRSVHRPTSRPAKPRLHRIYSGIICRSIIEPSPTRWQLVHSQSRSLSVAFYERDGNEEEEASATAKEMKTKEQKARRGSER</sequence>
<feature type="compositionally biased region" description="Basic and acidic residues" evidence="1">
    <location>
        <begin position="130"/>
        <end position="145"/>
    </location>
</feature>
<organism evidence="4">
    <name type="scientific">Soboliphyme baturini</name>
    <dbReference type="NCBI Taxonomy" id="241478"/>
    <lineage>
        <taxon>Eukaryota</taxon>
        <taxon>Metazoa</taxon>
        <taxon>Ecdysozoa</taxon>
        <taxon>Nematoda</taxon>
        <taxon>Enoplea</taxon>
        <taxon>Dorylaimia</taxon>
        <taxon>Dioctophymatida</taxon>
        <taxon>Dioctophymatoidea</taxon>
        <taxon>Soboliphymatidae</taxon>
        <taxon>Soboliphyme</taxon>
    </lineage>
</organism>
<evidence type="ECO:0000256" key="1">
    <source>
        <dbReference type="SAM" id="MobiDB-lite"/>
    </source>
</evidence>
<evidence type="ECO:0000313" key="3">
    <source>
        <dbReference type="Proteomes" id="UP000270296"/>
    </source>
</evidence>
<feature type="region of interest" description="Disordered" evidence="1">
    <location>
        <begin position="117"/>
        <end position="145"/>
    </location>
</feature>
<evidence type="ECO:0000313" key="4">
    <source>
        <dbReference type="WBParaSite" id="SBAD_0000109501-mRNA-1"/>
    </source>
</evidence>
<reference evidence="4" key="1">
    <citation type="submission" date="2016-06" db="UniProtKB">
        <authorList>
            <consortium name="WormBaseParasite"/>
        </authorList>
    </citation>
    <scope>IDENTIFICATION</scope>
</reference>
<protein>
    <submittedName>
        <fullName evidence="2 4">Uncharacterized protein</fullName>
    </submittedName>
</protein>
<dbReference type="WBParaSite" id="SBAD_0000109501-mRNA-1">
    <property type="protein sequence ID" value="SBAD_0000109501-mRNA-1"/>
    <property type="gene ID" value="SBAD_0000109501"/>
</dbReference>
<keyword evidence="3" id="KW-1185">Reference proteome</keyword>
<accession>A0A183IBR9</accession>
<dbReference type="AlphaFoldDB" id="A0A183IBR9"/>
<name>A0A183IBR9_9BILA</name>
<gene>
    <name evidence="2" type="ORF">SBAD_LOCUS1063</name>
</gene>
<reference evidence="2 3" key="2">
    <citation type="submission" date="2018-11" db="EMBL/GenBank/DDBJ databases">
        <authorList>
            <consortium name="Pathogen Informatics"/>
        </authorList>
    </citation>
    <scope>NUCLEOTIDE SEQUENCE [LARGE SCALE GENOMIC DNA]</scope>
</reference>
<dbReference type="Proteomes" id="UP000270296">
    <property type="component" value="Unassembled WGS sequence"/>
</dbReference>
<proteinExistence type="predicted"/>
<dbReference type="EMBL" id="UZAM01006699">
    <property type="protein sequence ID" value="VDO93078.1"/>
    <property type="molecule type" value="Genomic_DNA"/>
</dbReference>
<evidence type="ECO:0000313" key="2">
    <source>
        <dbReference type="EMBL" id="VDO93078.1"/>
    </source>
</evidence>